<dbReference type="Gene3D" id="1.10.3720.10">
    <property type="entry name" value="MetI-like"/>
    <property type="match status" value="1"/>
</dbReference>
<name>A0A382W2X6_9ZZZZ</name>
<dbReference type="InterPro" id="IPR035906">
    <property type="entry name" value="MetI-like_sf"/>
</dbReference>
<keyword evidence="5 7" id="KW-1133">Transmembrane helix</keyword>
<comment type="subcellular location">
    <subcellularLocation>
        <location evidence="1">Cell membrane</location>
        <topology evidence="1">Multi-pass membrane protein</topology>
    </subcellularLocation>
</comment>
<feature type="non-terminal residue" evidence="9">
    <location>
        <position position="1"/>
    </location>
</feature>
<feature type="transmembrane region" description="Helical" evidence="7">
    <location>
        <begin position="118"/>
        <end position="138"/>
    </location>
</feature>
<keyword evidence="6 7" id="KW-0472">Membrane</keyword>
<feature type="transmembrane region" description="Helical" evidence="7">
    <location>
        <begin position="85"/>
        <end position="103"/>
    </location>
</feature>
<keyword evidence="3" id="KW-1003">Cell membrane</keyword>
<proteinExistence type="predicted"/>
<gene>
    <name evidence="9" type="ORF">METZ01_LOCUS405814</name>
</gene>
<evidence type="ECO:0000256" key="2">
    <source>
        <dbReference type="ARBA" id="ARBA00022448"/>
    </source>
</evidence>
<evidence type="ECO:0000256" key="1">
    <source>
        <dbReference type="ARBA" id="ARBA00004651"/>
    </source>
</evidence>
<protein>
    <recommendedName>
        <fullName evidence="8">ABC transmembrane type-1 domain-containing protein</fullName>
    </recommendedName>
</protein>
<feature type="transmembrane region" description="Helical" evidence="7">
    <location>
        <begin position="56"/>
        <end position="73"/>
    </location>
</feature>
<dbReference type="PROSITE" id="PS50928">
    <property type="entry name" value="ABC_TM1"/>
    <property type="match status" value="1"/>
</dbReference>
<keyword evidence="4 7" id="KW-0812">Transmembrane</keyword>
<evidence type="ECO:0000259" key="8">
    <source>
        <dbReference type="PROSITE" id="PS50928"/>
    </source>
</evidence>
<evidence type="ECO:0000256" key="5">
    <source>
        <dbReference type="ARBA" id="ARBA00022989"/>
    </source>
</evidence>
<dbReference type="PANTHER" id="PTHR43386">
    <property type="entry name" value="OLIGOPEPTIDE TRANSPORT SYSTEM PERMEASE PROTEIN APPC"/>
    <property type="match status" value="1"/>
</dbReference>
<reference evidence="9" key="1">
    <citation type="submission" date="2018-05" db="EMBL/GenBank/DDBJ databases">
        <authorList>
            <person name="Lanie J.A."/>
            <person name="Ng W.-L."/>
            <person name="Kazmierczak K.M."/>
            <person name="Andrzejewski T.M."/>
            <person name="Davidsen T.M."/>
            <person name="Wayne K.J."/>
            <person name="Tettelin H."/>
            <person name="Glass J.I."/>
            <person name="Rusch D."/>
            <person name="Podicherti R."/>
            <person name="Tsui H.-C.T."/>
            <person name="Winkler M.E."/>
        </authorList>
    </citation>
    <scope>NUCLEOTIDE SEQUENCE</scope>
</reference>
<evidence type="ECO:0000256" key="6">
    <source>
        <dbReference type="ARBA" id="ARBA00023136"/>
    </source>
</evidence>
<dbReference type="InterPro" id="IPR050366">
    <property type="entry name" value="BP-dependent_transpt_permease"/>
</dbReference>
<dbReference type="InterPro" id="IPR000515">
    <property type="entry name" value="MetI-like"/>
</dbReference>
<accession>A0A382W2X6</accession>
<dbReference type="GO" id="GO:0005886">
    <property type="term" value="C:plasma membrane"/>
    <property type="evidence" value="ECO:0007669"/>
    <property type="project" value="UniProtKB-SubCell"/>
</dbReference>
<feature type="domain" description="ABC transmembrane type-1" evidence="8">
    <location>
        <begin position="14"/>
        <end position="214"/>
    </location>
</feature>
<dbReference type="PANTHER" id="PTHR43386:SF26">
    <property type="entry name" value="ABC TRANSPORTER PERMEASE PROTEIN"/>
    <property type="match status" value="1"/>
</dbReference>
<evidence type="ECO:0000256" key="3">
    <source>
        <dbReference type="ARBA" id="ARBA00022475"/>
    </source>
</evidence>
<evidence type="ECO:0000313" key="9">
    <source>
        <dbReference type="EMBL" id="SVD52960.1"/>
    </source>
</evidence>
<sequence>GQGRDMLSTILYGARISLIVGFSAILFSLVLGVTLGLTAGYFGGKYEMVVMRFTDVQLTVPSILMALLVDGIARGIISRELHDEMAIYVLIFAIGISEWPQFARVSRAATLVEKNKDYVSASTIIGVSNIMIMFKHILPNILRPVLVIGTIGLALAIIAESTLSFLGVGVPPTTPSLGTLIRIGNDFLFSGEWWITFFPAIFLVILAFSINLLGDWMRDTLNPKLN</sequence>
<evidence type="ECO:0000256" key="7">
    <source>
        <dbReference type="SAM" id="Phobius"/>
    </source>
</evidence>
<dbReference type="Pfam" id="PF00528">
    <property type="entry name" value="BPD_transp_1"/>
    <property type="match status" value="1"/>
</dbReference>
<dbReference type="AlphaFoldDB" id="A0A382W2X6"/>
<feature type="transmembrane region" description="Helical" evidence="7">
    <location>
        <begin position="145"/>
        <end position="168"/>
    </location>
</feature>
<feature type="transmembrane region" description="Helical" evidence="7">
    <location>
        <begin position="12"/>
        <end position="36"/>
    </location>
</feature>
<evidence type="ECO:0000256" key="4">
    <source>
        <dbReference type="ARBA" id="ARBA00022692"/>
    </source>
</evidence>
<dbReference type="SUPFAM" id="SSF161098">
    <property type="entry name" value="MetI-like"/>
    <property type="match status" value="1"/>
</dbReference>
<dbReference type="EMBL" id="UINC01156506">
    <property type="protein sequence ID" value="SVD52960.1"/>
    <property type="molecule type" value="Genomic_DNA"/>
</dbReference>
<organism evidence="9">
    <name type="scientific">marine metagenome</name>
    <dbReference type="NCBI Taxonomy" id="408172"/>
    <lineage>
        <taxon>unclassified sequences</taxon>
        <taxon>metagenomes</taxon>
        <taxon>ecological metagenomes</taxon>
    </lineage>
</organism>
<keyword evidence="2" id="KW-0813">Transport</keyword>
<feature type="transmembrane region" description="Helical" evidence="7">
    <location>
        <begin position="193"/>
        <end position="214"/>
    </location>
</feature>
<dbReference type="GO" id="GO:0055085">
    <property type="term" value="P:transmembrane transport"/>
    <property type="evidence" value="ECO:0007669"/>
    <property type="project" value="InterPro"/>
</dbReference>
<dbReference type="CDD" id="cd06261">
    <property type="entry name" value="TM_PBP2"/>
    <property type="match status" value="1"/>
</dbReference>